<reference evidence="5" key="1">
    <citation type="submission" date="2012-12" db="EMBL/GenBank/DDBJ databases">
        <authorList>
            <person name="Hellsten U."/>
            <person name="Grimwood J."/>
            <person name="Chapman J.A."/>
            <person name="Shapiro H."/>
            <person name="Aerts A."/>
            <person name="Otillar R.P."/>
            <person name="Terry A.Y."/>
            <person name="Boore J.L."/>
            <person name="Simakov O."/>
            <person name="Marletaz F."/>
            <person name="Cho S.-J."/>
            <person name="Edsinger-Gonzales E."/>
            <person name="Havlak P."/>
            <person name="Kuo D.-H."/>
            <person name="Larsson T."/>
            <person name="Lv J."/>
            <person name="Arendt D."/>
            <person name="Savage R."/>
            <person name="Osoegawa K."/>
            <person name="de Jong P."/>
            <person name="Lindberg D.R."/>
            <person name="Seaver E.C."/>
            <person name="Weisblat D.A."/>
            <person name="Putnam N.H."/>
            <person name="Grigoriev I.V."/>
            <person name="Rokhsar D.S."/>
        </authorList>
    </citation>
    <scope>NUCLEOTIDE SEQUENCE</scope>
</reference>
<reference evidence="4" key="3">
    <citation type="submission" date="2015-06" db="UniProtKB">
        <authorList>
            <consortium name="EnsemblMetazoa"/>
        </authorList>
    </citation>
    <scope>IDENTIFICATION</scope>
</reference>
<keyword evidence="2" id="KW-0732">Signal</keyword>
<protein>
    <recommendedName>
        <fullName evidence="6">ZP domain-containing protein</fullName>
    </recommendedName>
</protein>
<evidence type="ECO:0000256" key="1">
    <source>
        <dbReference type="SAM" id="Phobius"/>
    </source>
</evidence>
<keyword evidence="5" id="KW-1185">Reference proteome</keyword>
<gene>
    <name evidence="4" type="primary">20204010</name>
    <name evidence="3" type="ORF">HELRODRAFT_172424</name>
</gene>
<dbReference type="RefSeq" id="XP_009017330.1">
    <property type="nucleotide sequence ID" value="XM_009019082.1"/>
</dbReference>
<evidence type="ECO:0000256" key="2">
    <source>
        <dbReference type="SAM" id="SignalP"/>
    </source>
</evidence>
<evidence type="ECO:0008006" key="6">
    <source>
        <dbReference type="Google" id="ProtNLM"/>
    </source>
</evidence>
<dbReference type="KEGG" id="hro:HELRODRAFT_172424"/>
<keyword evidence="1" id="KW-0472">Membrane</keyword>
<dbReference type="InParanoid" id="T1F5B1"/>
<dbReference type="CTD" id="20204010"/>
<keyword evidence="1" id="KW-0812">Transmembrane</keyword>
<dbReference type="AlphaFoldDB" id="T1F5B1"/>
<dbReference type="Proteomes" id="UP000015101">
    <property type="component" value="Unassembled WGS sequence"/>
</dbReference>
<proteinExistence type="predicted"/>
<sequence length="277" mass="31105">MALLVGRVVIVTSTQHLLLLSLLLDVADALPAKCNPPEEVVDKLVLIHVRGEHTEPACYSGAFVDLSPQPTRGSIRLHWADSGSQVVDCVTCPYRNMTNINVSNLTESNLRIEVEKSQCLCNSITTNISLTCSMSMYPNAWKLHETINMERGFVERITVYAYYMRFGKEELNTVVPIPLTLTDMVAHASFIVQTADLNDAEIVVGCLFNFIKKNKAMDCKGCDIYTEIFKDASYAEKQATEPLQTWIILTIVFSILGFLLLSLFIWCWIGRDEVWGD</sequence>
<keyword evidence="1" id="KW-1133">Transmembrane helix</keyword>
<dbReference type="EnsemblMetazoa" id="HelroT172424">
    <property type="protein sequence ID" value="HelroP172424"/>
    <property type="gene ID" value="HelroG172424"/>
</dbReference>
<dbReference type="GeneID" id="20204010"/>
<evidence type="ECO:0000313" key="3">
    <source>
        <dbReference type="EMBL" id="ESO04751.1"/>
    </source>
</evidence>
<dbReference type="EMBL" id="AMQM01004208">
    <property type="status" value="NOT_ANNOTATED_CDS"/>
    <property type="molecule type" value="Genomic_DNA"/>
</dbReference>
<feature type="transmembrane region" description="Helical" evidence="1">
    <location>
        <begin position="246"/>
        <end position="269"/>
    </location>
</feature>
<feature type="signal peptide" evidence="2">
    <location>
        <begin position="1"/>
        <end position="29"/>
    </location>
</feature>
<name>T1F5B1_HELRO</name>
<reference evidence="3 5" key="2">
    <citation type="journal article" date="2013" name="Nature">
        <title>Insights into bilaterian evolution from three spiralian genomes.</title>
        <authorList>
            <person name="Simakov O."/>
            <person name="Marletaz F."/>
            <person name="Cho S.J."/>
            <person name="Edsinger-Gonzales E."/>
            <person name="Havlak P."/>
            <person name="Hellsten U."/>
            <person name="Kuo D.H."/>
            <person name="Larsson T."/>
            <person name="Lv J."/>
            <person name="Arendt D."/>
            <person name="Savage R."/>
            <person name="Osoegawa K."/>
            <person name="de Jong P."/>
            <person name="Grimwood J."/>
            <person name="Chapman J.A."/>
            <person name="Shapiro H."/>
            <person name="Aerts A."/>
            <person name="Otillar R.P."/>
            <person name="Terry A.Y."/>
            <person name="Boore J.L."/>
            <person name="Grigoriev I.V."/>
            <person name="Lindberg D.R."/>
            <person name="Seaver E.C."/>
            <person name="Weisblat D.A."/>
            <person name="Putnam N.H."/>
            <person name="Rokhsar D.S."/>
        </authorList>
    </citation>
    <scope>NUCLEOTIDE SEQUENCE</scope>
</reference>
<feature type="chain" id="PRO_5010980275" description="ZP domain-containing protein" evidence="2">
    <location>
        <begin position="30"/>
        <end position="277"/>
    </location>
</feature>
<organism evidence="4 5">
    <name type="scientific">Helobdella robusta</name>
    <name type="common">Californian leech</name>
    <dbReference type="NCBI Taxonomy" id="6412"/>
    <lineage>
        <taxon>Eukaryota</taxon>
        <taxon>Metazoa</taxon>
        <taxon>Spiralia</taxon>
        <taxon>Lophotrochozoa</taxon>
        <taxon>Annelida</taxon>
        <taxon>Clitellata</taxon>
        <taxon>Hirudinea</taxon>
        <taxon>Rhynchobdellida</taxon>
        <taxon>Glossiphoniidae</taxon>
        <taxon>Helobdella</taxon>
    </lineage>
</organism>
<accession>T1F5B1</accession>
<dbReference type="HOGENOM" id="CLU_1005694_0_0_1"/>
<evidence type="ECO:0000313" key="5">
    <source>
        <dbReference type="Proteomes" id="UP000015101"/>
    </source>
</evidence>
<evidence type="ECO:0000313" key="4">
    <source>
        <dbReference type="EnsemblMetazoa" id="HelroP172424"/>
    </source>
</evidence>
<dbReference type="EMBL" id="KB096457">
    <property type="protein sequence ID" value="ESO04751.1"/>
    <property type="molecule type" value="Genomic_DNA"/>
</dbReference>